<gene>
    <name evidence="3" type="ORF">KQX54_010255</name>
</gene>
<reference evidence="3 4" key="1">
    <citation type="journal article" date="2021" name="J. Hered.">
        <title>A chromosome-level genome assembly of the parasitoid wasp, Cotesia glomerata (Hymenoptera: Braconidae).</title>
        <authorList>
            <person name="Pinto B.J."/>
            <person name="Weis J.J."/>
            <person name="Gamble T."/>
            <person name="Ode P.J."/>
            <person name="Paul R."/>
            <person name="Zaspel J.M."/>
        </authorList>
    </citation>
    <scope>NUCLEOTIDE SEQUENCE [LARGE SCALE GENOMIC DNA]</scope>
    <source>
        <strain evidence="3">CgM1</strain>
    </source>
</reference>
<evidence type="ECO:0000313" key="4">
    <source>
        <dbReference type="Proteomes" id="UP000826195"/>
    </source>
</evidence>
<dbReference type="EC" id="4.3.2.9" evidence="1"/>
<comment type="caution">
    <text evidence="3">The sequence shown here is derived from an EMBL/GenBank/DDBJ whole genome shotgun (WGS) entry which is preliminary data.</text>
</comment>
<dbReference type="AlphaFoldDB" id="A0AAV7IJ23"/>
<dbReference type="EMBL" id="JAHXZJ010001492">
    <property type="protein sequence ID" value="KAH0552451.1"/>
    <property type="molecule type" value="Genomic_DNA"/>
</dbReference>
<evidence type="ECO:0000256" key="2">
    <source>
        <dbReference type="ARBA" id="ARBA00023239"/>
    </source>
</evidence>
<proteinExistence type="predicted"/>
<dbReference type="PANTHER" id="PTHR12935:SF0">
    <property type="entry name" value="GAMMA-GLUTAMYLCYCLOTRANSFERASE"/>
    <property type="match status" value="1"/>
</dbReference>
<dbReference type="InterPro" id="IPR013024">
    <property type="entry name" value="GGCT-like"/>
</dbReference>
<dbReference type="InterPro" id="IPR036568">
    <property type="entry name" value="GGCT-like_sf"/>
</dbReference>
<keyword evidence="4" id="KW-1185">Reference proteome</keyword>
<keyword evidence="2" id="KW-0456">Lyase</keyword>
<dbReference type="PANTHER" id="PTHR12935">
    <property type="entry name" value="GAMMA-GLUTAMYLCYCLOTRANSFERASE"/>
    <property type="match status" value="1"/>
</dbReference>
<dbReference type="GO" id="GO:0003839">
    <property type="term" value="F:gamma-glutamylcyclotransferase activity"/>
    <property type="evidence" value="ECO:0007669"/>
    <property type="project" value="UniProtKB-EC"/>
</dbReference>
<protein>
    <recommendedName>
        <fullName evidence="1">gamma-glutamylcyclotransferase</fullName>
        <ecNumber evidence="1">4.3.2.9</ecNumber>
    </recommendedName>
</protein>
<dbReference type="CDD" id="cd06661">
    <property type="entry name" value="GGCT_like"/>
    <property type="match status" value="1"/>
</dbReference>
<dbReference type="Pfam" id="PF13772">
    <property type="entry name" value="AIG2_2"/>
    <property type="match status" value="1"/>
</dbReference>
<accession>A0AAV7IJ23</accession>
<dbReference type="Proteomes" id="UP000826195">
    <property type="component" value="Unassembled WGS sequence"/>
</dbReference>
<dbReference type="InterPro" id="IPR017939">
    <property type="entry name" value="G-Glutamylcylcotransferase"/>
</dbReference>
<sequence>MMPDYRLDFIGWSNLWIGAPATIVETPGFHVWGAIWELDKADIEHLDHQEAGYNAFQVDVVTHSGAKYNCRVYQQIKVPNACAKLRELRNPMIPS</sequence>
<evidence type="ECO:0000256" key="1">
    <source>
        <dbReference type="ARBA" id="ARBA00012346"/>
    </source>
</evidence>
<organism evidence="3 4">
    <name type="scientific">Cotesia glomerata</name>
    <name type="common">Lepidopteran parasitic wasp</name>
    <name type="synonym">Apanteles glomeratus</name>
    <dbReference type="NCBI Taxonomy" id="32391"/>
    <lineage>
        <taxon>Eukaryota</taxon>
        <taxon>Metazoa</taxon>
        <taxon>Ecdysozoa</taxon>
        <taxon>Arthropoda</taxon>
        <taxon>Hexapoda</taxon>
        <taxon>Insecta</taxon>
        <taxon>Pterygota</taxon>
        <taxon>Neoptera</taxon>
        <taxon>Endopterygota</taxon>
        <taxon>Hymenoptera</taxon>
        <taxon>Apocrita</taxon>
        <taxon>Ichneumonoidea</taxon>
        <taxon>Braconidae</taxon>
        <taxon>Microgastrinae</taxon>
        <taxon>Cotesia</taxon>
    </lineage>
</organism>
<evidence type="ECO:0000313" key="3">
    <source>
        <dbReference type="EMBL" id="KAH0552451.1"/>
    </source>
</evidence>
<dbReference type="Gene3D" id="3.10.490.10">
    <property type="entry name" value="Gamma-glutamyl cyclotransferase-like"/>
    <property type="match status" value="1"/>
</dbReference>
<dbReference type="SUPFAM" id="SSF110857">
    <property type="entry name" value="Gamma-glutamyl cyclotransferase-like"/>
    <property type="match status" value="1"/>
</dbReference>
<name>A0AAV7IJ23_COTGL</name>